<dbReference type="AlphaFoldDB" id="A0A448ZRA5"/>
<feature type="compositionally biased region" description="Basic and acidic residues" evidence="1">
    <location>
        <begin position="71"/>
        <end position="87"/>
    </location>
</feature>
<feature type="compositionally biased region" description="Acidic residues" evidence="1">
    <location>
        <begin position="88"/>
        <end position="103"/>
    </location>
</feature>
<protein>
    <recommendedName>
        <fullName evidence="3">JmjC domain-containing protein</fullName>
    </recommendedName>
</protein>
<evidence type="ECO:0000256" key="1">
    <source>
        <dbReference type="SAM" id="MobiDB-lite"/>
    </source>
</evidence>
<dbReference type="Gene3D" id="2.60.120.10">
    <property type="entry name" value="Jelly Rolls"/>
    <property type="match status" value="1"/>
</dbReference>
<evidence type="ECO:0000313" key="5">
    <source>
        <dbReference type="Proteomes" id="UP000291116"/>
    </source>
</evidence>
<dbReference type="PANTHER" id="PTHR12461:SF98">
    <property type="entry name" value="CUPIN-LIKE DOMAIN-CONTAINING PROTEIN"/>
    <property type="match status" value="1"/>
</dbReference>
<feature type="domain" description="JmjC" evidence="3">
    <location>
        <begin position="309"/>
        <end position="465"/>
    </location>
</feature>
<proteinExistence type="predicted"/>
<keyword evidence="5" id="KW-1185">Reference proteome</keyword>
<dbReference type="SUPFAM" id="SSF51197">
    <property type="entry name" value="Clavaminate synthase-like"/>
    <property type="match status" value="1"/>
</dbReference>
<evidence type="ECO:0000259" key="3">
    <source>
        <dbReference type="PROSITE" id="PS51184"/>
    </source>
</evidence>
<dbReference type="OrthoDB" id="415358at2759"/>
<keyword evidence="2" id="KW-0472">Membrane</keyword>
<dbReference type="SMART" id="SM00558">
    <property type="entry name" value="JmjC"/>
    <property type="match status" value="1"/>
</dbReference>
<sequence>MELRRRRKKKRLSDAILPIGVCLLVVFLTAVLCLHKRLHATERSGSTLTRPAEDANFQLGTRHRRAGTSGETHKNEIDDDDGSKSDSNDENENENDDEDEDEDPARLDPPITPEEISRVEALRLPEHPGTMANPGNPNEPLPYDVRRCPPQIPENYPYAWSILDVLGHWNPDNTTVPERVHQGLCIIDWRDPEQRKTAVRYRRAEVPFVVKHHPVIWKAADRWTSEGYLHSKLGDKAYRNEHSVNNHMMYWKLRGKRRGPPGWEPPTQDVKLSYPDWREKALEMEQLAAHQPESIPKTEHFYLRLNGAYERAHEWLFDELPFFDPSVQNNIFMVDPTDARGINCRLGSRGTIAEAHYDMSRNFILILNGRKRYILAHPEQCSNMELYPMGHPSARHSRVNWSDPLSYETTGKFPHSMVNEVVLEAGDGLYLPTYWLHFIVSLSLNYQCNARSGITRGYQEHINACGFGKL</sequence>
<dbReference type="PROSITE" id="PS51184">
    <property type="entry name" value="JMJC"/>
    <property type="match status" value="1"/>
</dbReference>
<reference evidence="4 5" key="1">
    <citation type="submission" date="2019-01" db="EMBL/GenBank/DDBJ databases">
        <authorList>
            <person name="Ferrante I. M."/>
        </authorList>
    </citation>
    <scope>NUCLEOTIDE SEQUENCE [LARGE SCALE GENOMIC DNA]</scope>
    <source>
        <strain evidence="4 5">B856</strain>
    </source>
</reference>
<dbReference type="InterPro" id="IPR014710">
    <property type="entry name" value="RmlC-like_jellyroll"/>
</dbReference>
<dbReference type="Pfam" id="PF13621">
    <property type="entry name" value="Cupin_8"/>
    <property type="match status" value="1"/>
</dbReference>
<keyword evidence="2" id="KW-0812">Transmembrane</keyword>
<feature type="region of interest" description="Disordered" evidence="1">
    <location>
        <begin position="42"/>
        <end position="115"/>
    </location>
</feature>
<dbReference type="PANTHER" id="PTHR12461">
    <property type="entry name" value="HYPOXIA-INDUCIBLE FACTOR 1 ALPHA INHIBITOR-RELATED"/>
    <property type="match status" value="1"/>
</dbReference>
<accession>A0A448ZRA5</accession>
<feature type="transmembrane region" description="Helical" evidence="2">
    <location>
        <begin position="12"/>
        <end position="32"/>
    </location>
</feature>
<dbReference type="Proteomes" id="UP000291116">
    <property type="component" value="Unassembled WGS sequence"/>
</dbReference>
<keyword evidence="2" id="KW-1133">Transmembrane helix</keyword>
<dbReference type="EMBL" id="CAACVS010000650">
    <property type="protein sequence ID" value="VEU44577.1"/>
    <property type="molecule type" value="Genomic_DNA"/>
</dbReference>
<evidence type="ECO:0000313" key="4">
    <source>
        <dbReference type="EMBL" id="VEU44577.1"/>
    </source>
</evidence>
<dbReference type="InterPro" id="IPR003347">
    <property type="entry name" value="JmjC_dom"/>
</dbReference>
<evidence type="ECO:0000256" key="2">
    <source>
        <dbReference type="SAM" id="Phobius"/>
    </source>
</evidence>
<dbReference type="InterPro" id="IPR041667">
    <property type="entry name" value="Cupin_8"/>
</dbReference>
<organism evidence="4 5">
    <name type="scientific">Pseudo-nitzschia multistriata</name>
    <dbReference type="NCBI Taxonomy" id="183589"/>
    <lineage>
        <taxon>Eukaryota</taxon>
        <taxon>Sar</taxon>
        <taxon>Stramenopiles</taxon>
        <taxon>Ochrophyta</taxon>
        <taxon>Bacillariophyta</taxon>
        <taxon>Bacillariophyceae</taxon>
        <taxon>Bacillariophycidae</taxon>
        <taxon>Bacillariales</taxon>
        <taxon>Bacillariaceae</taxon>
        <taxon>Pseudo-nitzschia</taxon>
    </lineage>
</organism>
<gene>
    <name evidence="4" type="ORF">PSNMU_V1.4_AUG-EV-PASAV3_0116930</name>
</gene>
<name>A0A448ZRA5_9STRA</name>